<dbReference type="GO" id="GO:0000209">
    <property type="term" value="P:protein polyubiquitination"/>
    <property type="evidence" value="ECO:0007669"/>
    <property type="project" value="UniProtKB-ARBA"/>
</dbReference>
<dbReference type="InterPro" id="IPR036388">
    <property type="entry name" value="WH-like_DNA-bd_sf"/>
</dbReference>
<evidence type="ECO:0000256" key="2">
    <source>
        <dbReference type="ARBA" id="ARBA00004906"/>
    </source>
</evidence>
<dbReference type="GO" id="GO:0031625">
    <property type="term" value="F:ubiquitin protein ligase binding"/>
    <property type="evidence" value="ECO:0007669"/>
    <property type="project" value="InterPro"/>
</dbReference>
<gene>
    <name evidence="11" type="ORF">PhCBS80983_g03594</name>
</gene>
<dbReference type="PANTHER" id="PTHR11932">
    <property type="entry name" value="CULLIN"/>
    <property type="match status" value="1"/>
</dbReference>
<comment type="caution">
    <text evidence="11">The sequence shown here is derived from an EMBL/GenBank/DDBJ whole genome shotgun (WGS) entry which is preliminary data.</text>
</comment>
<dbReference type="InterPro" id="IPR036317">
    <property type="entry name" value="Cullin_homology_sf"/>
</dbReference>
<evidence type="ECO:0000256" key="1">
    <source>
        <dbReference type="ARBA" id="ARBA00004123"/>
    </source>
</evidence>
<evidence type="ECO:0000256" key="7">
    <source>
        <dbReference type="PROSITE-ProRule" id="PRU00330"/>
    </source>
</evidence>
<dbReference type="InterPro" id="IPR016158">
    <property type="entry name" value="Cullin_homology"/>
</dbReference>
<dbReference type="STRING" id="109895.A0A507E1Y9"/>
<keyword evidence="4" id="KW-1017">Isopeptide bond</keyword>
<dbReference type="Pfam" id="PF10557">
    <property type="entry name" value="Cullin_Nedd8"/>
    <property type="match status" value="1"/>
</dbReference>
<keyword evidence="5" id="KW-0832">Ubl conjugation</keyword>
<dbReference type="FunFam" id="1.10.10.10:FF:000091">
    <property type="entry name" value="Cullin 3"/>
    <property type="match status" value="1"/>
</dbReference>
<dbReference type="Gene3D" id="1.10.10.10">
    <property type="entry name" value="Winged helix-like DNA-binding domain superfamily/Winged helix DNA-binding domain"/>
    <property type="match status" value="1"/>
</dbReference>
<evidence type="ECO:0000256" key="5">
    <source>
        <dbReference type="ARBA" id="ARBA00022843"/>
    </source>
</evidence>
<accession>A0A507E1Y9</accession>
<keyword evidence="6" id="KW-0539">Nucleus</keyword>
<dbReference type="GO" id="GO:0000278">
    <property type="term" value="P:mitotic cell cycle"/>
    <property type="evidence" value="ECO:0007669"/>
    <property type="project" value="UniProtKB-ARBA"/>
</dbReference>
<dbReference type="GO" id="GO:0080090">
    <property type="term" value="P:regulation of primary metabolic process"/>
    <property type="evidence" value="ECO:0007669"/>
    <property type="project" value="UniProtKB-ARBA"/>
</dbReference>
<dbReference type="Pfam" id="PF26557">
    <property type="entry name" value="Cullin_AB"/>
    <property type="match status" value="1"/>
</dbReference>
<dbReference type="PROSITE" id="PS01256">
    <property type="entry name" value="CULLIN_1"/>
    <property type="match status" value="1"/>
</dbReference>
<dbReference type="GO" id="GO:0010468">
    <property type="term" value="P:regulation of gene expression"/>
    <property type="evidence" value="ECO:0007669"/>
    <property type="project" value="UniProtKB-ARBA"/>
</dbReference>
<dbReference type="SUPFAM" id="SSF74788">
    <property type="entry name" value="Cullin repeat-like"/>
    <property type="match status" value="1"/>
</dbReference>
<dbReference type="Pfam" id="PF00888">
    <property type="entry name" value="Cullin"/>
    <property type="match status" value="1"/>
</dbReference>
<dbReference type="SMART" id="SM00182">
    <property type="entry name" value="CULLIN"/>
    <property type="match status" value="1"/>
</dbReference>
<dbReference type="SUPFAM" id="SSF75632">
    <property type="entry name" value="Cullin homology domain"/>
    <property type="match status" value="1"/>
</dbReference>
<evidence type="ECO:0000256" key="3">
    <source>
        <dbReference type="ARBA" id="ARBA00006019"/>
    </source>
</evidence>
<dbReference type="FunFam" id="1.20.1310.10:FF:000002">
    <property type="entry name" value="cullin-3 isoform X1"/>
    <property type="match status" value="1"/>
</dbReference>
<evidence type="ECO:0000259" key="10">
    <source>
        <dbReference type="PROSITE" id="PS50069"/>
    </source>
</evidence>
<reference evidence="11 12" key="1">
    <citation type="journal article" date="2019" name="Sci. Rep.">
        <title>Comparative genomics of chytrid fungi reveal insights into the obligate biotrophic and pathogenic lifestyle of Synchytrium endobioticum.</title>
        <authorList>
            <person name="van de Vossenberg B.T.L.H."/>
            <person name="Warris S."/>
            <person name="Nguyen H.D.T."/>
            <person name="van Gent-Pelzer M.P.E."/>
            <person name="Joly D.L."/>
            <person name="van de Geest H.C."/>
            <person name="Bonants P.J.M."/>
            <person name="Smith D.S."/>
            <person name="Levesque C.A."/>
            <person name="van der Lee T.A.J."/>
        </authorList>
    </citation>
    <scope>NUCLEOTIDE SEQUENCE [LARGE SCALE GENOMIC DNA]</scope>
    <source>
        <strain evidence="11 12">CBS 809.83</strain>
    </source>
</reference>
<evidence type="ECO:0000256" key="9">
    <source>
        <dbReference type="SAM" id="MobiDB-lite"/>
    </source>
</evidence>
<organism evidence="11 12">
    <name type="scientific">Powellomyces hirtus</name>
    <dbReference type="NCBI Taxonomy" id="109895"/>
    <lineage>
        <taxon>Eukaryota</taxon>
        <taxon>Fungi</taxon>
        <taxon>Fungi incertae sedis</taxon>
        <taxon>Chytridiomycota</taxon>
        <taxon>Chytridiomycota incertae sedis</taxon>
        <taxon>Chytridiomycetes</taxon>
        <taxon>Spizellomycetales</taxon>
        <taxon>Powellomycetaceae</taxon>
        <taxon>Powellomyces</taxon>
    </lineage>
</organism>
<dbReference type="EMBL" id="QEAQ01000047">
    <property type="protein sequence ID" value="TPX57782.1"/>
    <property type="molecule type" value="Genomic_DNA"/>
</dbReference>
<dbReference type="GO" id="GO:0007165">
    <property type="term" value="P:signal transduction"/>
    <property type="evidence" value="ECO:0007669"/>
    <property type="project" value="UniProtKB-ARBA"/>
</dbReference>
<dbReference type="InterPro" id="IPR036390">
    <property type="entry name" value="WH_DNA-bd_sf"/>
</dbReference>
<feature type="domain" description="Cullin family profile" evidence="10">
    <location>
        <begin position="420"/>
        <end position="657"/>
    </location>
</feature>
<comment type="subcellular location">
    <subcellularLocation>
        <location evidence="1">Nucleus</location>
    </subcellularLocation>
</comment>
<evidence type="ECO:0000256" key="4">
    <source>
        <dbReference type="ARBA" id="ARBA00022499"/>
    </source>
</evidence>
<proteinExistence type="inferred from homology"/>
<name>A0A507E1Y9_9FUNG</name>
<dbReference type="GO" id="GO:0005737">
    <property type="term" value="C:cytoplasm"/>
    <property type="evidence" value="ECO:0007669"/>
    <property type="project" value="UniProtKB-ARBA"/>
</dbReference>
<evidence type="ECO:0000313" key="11">
    <source>
        <dbReference type="EMBL" id="TPX57782.1"/>
    </source>
</evidence>
<comment type="pathway">
    <text evidence="2">Protein modification; protein ubiquitination.</text>
</comment>
<dbReference type="InterPro" id="IPR059120">
    <property type="entry name" value="Cullin-like_AB"/>
</dbReference>
<dbReference type="Gene3D" id="3.30.230.130">
    <property type="entry name" value="Cullin, Chain C, Domain 2"/>
    <property type="match status" value="1"/>
</dbReference>
<dbReference type="InterPro" id="IPR045093">
    <property type="entry name" value="Cullin"/>
</dbReference>
<evidence type="ECO:0000313" key="12">
    <source>
        <dbReference type="Proteomes" id="UP000318582"/>
    </source>
</evidence>
<evidence type="ECO:0000256" key="8">
    <source>
        <dbReference type="RuleBase" id="RU003829"/>
    </source>
</evidence>
<evidence type="ECO:0000256" key="6">
    <source>
        <dbReference type="ARBA" id="ARBA00023242"/>
    </source>
</evidence>
<dbReference type="GO" id="GO:0005634">
    <property type="term" value="C:nucleus"/>
    <property type="evidence" value="ECO:0007669"/>
    <property type="project" value="UniProtKB-SubCell"/>
</dbReference>
<keyword evidence="12" id="KW-1185">Reference proteome</keyword>
<dbReference type="AlphaFoldDB" id="A0A507E1Y9"/>
<sequence length="796" mass="90510">MTLISGIQNSDAQFDEVWENLATAIRVICSHNASCLSFEELYRNAYNMVLHKQGDKLYNGVRDVVAEHLEKIARDHVVPAFPQTAPGGGMTGATEFLKSLRNVWDDHVTCMLMIRDILMYMDKVYVKASNLLAVYDLGLDIFRDVVARSTQHAIQSRLVEALLYHIRLERDGEVIDRLVVKHVVEMMCGLTAATVLPRNGNEPTIYETDFEGRFLETSKVFYQMESQSYLRECDATEYLKRAEKRLMEEEQRISNYLTSTTEHKIRQVVEEQLLQHHVKIIIEMENSGMVPMMNNDKVEDLARSYRLFARVANGHDEMCRVLSQHIEELVKGVNETFGGMAPENAPGKTPDGPATALAQNRSSPPSAAALQQASPISWVEEVLRIKEKFESILKKSFDGDRAFEAAMNTALERSINCNKRSPEFVSLFIDENLKKGLKGKTEEEIDALLDKTVTLFRFVEEKDIFERYYKQHLAKRLLFGRSVSEDAEKSMIGKLKVECGYQFTAKWEGMFNDMRTSADMMSDYRIHLSSAVTASKDMVDLHISILTSTFWPMNSIGTGEVCHFPAEISTSIDHFQKYYHSRYSGRRLTWSTQFGSADLKATFDKCKKEINVSTYGMIVLVGVFNKVADDEAISYQTISNQTGIPDADLKRTLQSLSLGKHKILLKSTKGKEILSTDQFKVNLAFTSPLHKIKIQQISASSGGAGAGNALENDAERNETMEKIDETRKHQVEACIVRIMKSRKHLDHNNLVAEVINQTSVRFTPSPILVKKRIEGLIEREYLERDKTDRKRYNYLA</sequence>
<dbReference type="Proteomes" id="UP000318582">
    <property type="component" value="Unassembled WGS sequence"/>
</dbReference>
<dbReference type="InterPro" id="IPR019559">
    <property type="entry name" value="Cullin_neddylation_domain"/>
</dbReference>
<dbReference type="GO" id="GO:0043161">
    <property type="term" value="P:proteasome-mediated ubiquitin-dependent protein catabolic process"/>
    <property type="evidence" value="ECO:0007669"/>
    <property type="project" value="UniProtKB-ARBA"/>
</dbReference>
<protein>
    <recommendedName>
        <fullName evidence="10">Cullin family profile domain-containing protein</fullName>
    </recommendedName>
</protein>
<dbReference type="Gene3D" id="1.20.1310.10">
    <property type="entry name" value="Cullin Repeats"/>
    <property type="match status" value="4"/>
</dbReference>
<feature type="region of interest" description="Disordered" evidence="9">
    <location>
        <begin position="341"/>
        <end position="369"/>
    </location>
</feature>
<dbReference type="GO" id="GO:0006915">
    <property type="term" value="P:apoptotic process"/>
    <property type="evidence" value="ECO:0007669"/>
    <property type="project" value="UniProtKB-ARBA"/>
</dbReference>
<comment type="similarity">
    <text evidence="3 7 8">Belongs to the cullin family.</text>
</comment>
<dbReference type="GO" id="GO:0006950">
    <property type="term" value="P:response to stress"/>
    <property type="evidence" value="ECO:0007669"/>
    <property type="project" value="UniProtKB-ARBA"/>
</dbReference>
<dbReference type="SMART" id="SM00884">
    <property type="entry name" value="Cullin_Nedd8"/>
    <property type="match status" value="1"/>
</dbReference>
<dbReference type="FunFam" id="1.20.1310.10:FF:000006">
    <property type="entry name" value="Cullin 3"/>
    <property type="match status" value="1"/>
</dbReference>
<dbReference type="InterPro" id="IPR001373">
    <property type="entry name" value="Cullin_N"/>
</dbReference>
<dbReference type="InterPro" id="IPR016159">
    <property type="entry name" value="Cullin_repeat-like_dom_sf"/>
</dbReference>
<dbReference type="SUPFAM" id="SSF46785">
    <property type="entry name" value="Winged helix' DNA-binding domain"/>
    <property type="match status" value="1"/>
</dbReference>
<dbReference type="PROSITE" id="PS50069">
    <property type="entry name" value="CULLIN_2"/>
    <property type="match status" value="1"/>
</dbReference>
<dbReference type="InterPro" id="IPR016157">
    <property type="entry name" value="Cullin_CS"/>
</dbReference>
<dbReference type="FunFam" id="1.20.1310.10:FF:000001">
    <property type="entry name" value="Cullin 3"/>
    <property type="match status" value="1"/>
</dbReference>
<dbReference type="GO" id="GO:0031461">
    <property type="term" value="C:cullin-RING ubiquitin ligase complex"/>
    <property type="evidence" value="ECO:0007669"/>
    <property type="project" value="InterPro"/>
</dbReference>